<gene>
    <name evidence="1" type="ORF">LVJ94_35410</name>
</gene>
<sequence length="74" mass="8009">MADSSASGRTDRLDELLAATHAWAIQRRAALQNRLDSSKRILQGRSGSERLAQASVQAASELVVDEITDFLVSP</sequence>
<dbReference type="RefSeq" id="WP_394831818.1">
    <property type="nucleotide sequence ID" value="NZ_CP089929.1"/>
</dbReference>
<dbReference type="EMBL" id="CP089983">
    <property type="protein sequence ID" value="WXB02192.1"/>
    <property type="molecule type" value="Genomic_DNA"/>
</dbReference>
<organism evidence="1 2">
    <name type="scientific">Pendulispora rubella</name>
    <dbReference type="NCBI Taxonomy" id="2741070"/>
    <lineage>
        <taxon>Bacteria</taxon>
        <taxon>Pseudomonadati</taxon>
        <taxon>Myxococcota</taxon>
        <taxon>Myxococcia</taxon>
        <taxon>Myxococcales</taxon>
        <taxon>Sorangiineae</taxon>
        <taxon>Pendulisporaceae</taxon>
        <taxon>Pendulispora</taxon>
    </lineage>
</organism>
<evidence type="ECO:0000313" key="2">
    <source>
        <dbReference type="Proteomes" id="UP001374803"/>
    </source>
</evidence>
<reference evidence="1" key="1">
    <citation type="submission" date="2021-12" db="EMBL/GenBank/DDBJ databases">
        <title>Discovery of the Pendulisporaceae a myxobacterial family with distinct sporulation behavior and unique specialized metabolism.</title>
        <authorList>
            <person name="Garcia R."/>
            <person name="Popoff A."/>
            <person name="Bader C.D."/>
            <person name="Loehr J."/>
            <person name="Walesch S."/>
            <person name="Walt C."/>
            <person name="Boldt J."/>
            <person name="Bunk B."/>
            <person name="Haeckl F.J.F.P.J."/>
            <person name="Gunesch A.P."/>
            <person name="Birkelbach J."/>
            <person name="Nuebel U."/>
            <person name="Pietschmann T."/>
            <person name="Bach T."/>
            <person name="Mueller R."/>
        </authorList>
    </citation>
    <scope>NUCLEOTIDE SEQUENCE</scope>
    <source>
        <strain evidence="1">MSr11367</strain>
    </source>
</reference>
<protein>
    <submittedName>
        <fullName evidence="1">Uncharacterized protein</fullName>
    </submittedName>
</protein>
<name>A0ABZ2KUK1_9BACT</name>
<evidence type="ECO:0000313" key="1">
    <source>
        <dbReference type="EMBL" id="WXB02192.1"/>
    </source>
</evidence>
<dbReference type="Proteomes" id="UP001374803">
    <property type="component" value="Chromosome"/>
</dbReference>
<proteinExistence type="predicted"/>
<accession>A0ABZ2KUK1</accession>
<keyword evidence="2" id="KW-1185">Reference proteome</keyword>